<evidence type="ECO:0000259" key="16">
    <source>
        <dbReference type="SMART" id="SM01205"/>
    </source>
</evidence>
<evidence type="ECO:0000256" key="11">
    <source>
        <dbReference type="ARBA" id="ARBA00023316"/>
    </source>
</evidence>
<keyword evidence="9 15" id="KW-1133">Transmembrane helix</keyword>
<evidence type="ECO:0000256" key="2">
    <source>
        <dbReference type="ARBA" id="ARBA00009040"/>
    </source>
</evidence>
<feature type="transmembrane region" description="Helical" evidence="15">
    <location>
        <begin position="417"/>
        <end position="441"/>
    </location>
</feature>
<feature type="transmembrane region" description="Helical" evidence="15">
    <location>
        <begin position="1080"/>
        <end position="1101"/>
    </location>
</feature>
<dbReference type="InterPro" id="IPR003440">
    <property type="entry name" value="Glyco_trans_48_dom"/>
</dbReference>
<gene>
    <name evidence="17" type="ORF">Cgig2_014867</name>
</gene>
<evidence type="ECO:0000256" key="1">
    <source>
        <dbReference type="ARBA" id="ARBA00004651"/>
    </source>
</evidence>
<name>A0A9Q1QT21_9CARY</name>
<evidence type="ECO:0000256" key="5">
    <source>
        <dbReference type="ARBA" id="ARBA00022676"/>
    </source>
</evidence>
<evidence type="ECO:0000256" key="7">
    <source>
        <dbReference type="ARBA" id="ARBA00022692"/>
    </source>
</evidence>
<dbReference type="PANTHER" id="PTHR12741">
    <property type="entry name" value="LYST-INTERACTING PROTEIN LIP5 DOPAMINE RESPONSIVE PROTEIN DRG-1"/>
    <property type="match status" value="1"/>
</dbReference>
<evidence type="ECO:0000313" key="18">
    <source>
        <dbReference type="Proteomes" id="UP001153076"/>
    </source>
</evidence>
<accession>A0A9Q1QT21</accession>
<dbReference type="Gene3D" id="1.25.40.270">
    <property type="entry name" value="Vacuolar protein sorting-associated protein vta1"/>
    <property type="match status" value="1"/>
</dbReference>
<dbReference type="OrthoDB" id="1880850at2759"/>
<dbReference type="Pfam" id="PF25968">
    <property type="entry name" value="CALS1"/>
    <property type="match status" value="1"/>
</dbReference>
<feature type="transmembrane region" description="Helical" evidence="15">
    <location>
        <begin position="453"/>
        <end position="476"/>
    </location>
</feature>
<evidence type="ECO:0000256" key="15">
    <source>
        <dbReference type="SAM" id="Phobius"/>
    </source>
</evidence>
<dbReference type="GO" id="GO:0006075">
    <property type="term" value="P:(1-&gt;3)-beta-D-glucan biosynthetic process"/>
    <property type="evidence" value="ECO:0007669"/>
    <property type="project" value="InterPro"/>
</dbReference>
<evidence type="ECO:0000256" key="14">
    <source>
        <dbReference type="SAM" id="MobiDB-lite"/>
    </source>
</evidence>
<dbReference type="GO" id="GO:0000148">
    <property type="term" value="C:1,3-beta-D-glucan synthase complex"/>
    <property type="evidence" value="ECO:0007669"/>
    <property type="project" value="InterPro"/>
</dbReference>
<feature type="transmembrane region" description="Helical" evidence="15">
    <location>
        <begin position="1455"/>
        <end position="1475"/>
    </location>
</feature>
<evidence type="ECO:0000256" key="12">
    <source>
        <dbReference type="ARBA" id="ARBA00032165"/>
    </source>
</evidence>
<keyword evidence="6" id="KW-0808">Transferase</keyword>
<keyword evidence="8" id="KW-0133">Cell shape</keyword>
<dbReference type="EC" id="2.4.1.34" evidence="3"/>
<feature type="transmembrane region" description="Helical" evidence="15">
    <location>
        <begin position="1414"/>
        <end position="1434"/>
    </location>
</feature>
<dbReference type="PANTHER" id="PTHR12741:SF106">
    <property type="entry name" value="CALLOSE SYNTHASE 5"/>
    <property type="match status" value="1"/>
</dbReference>
<keyword evidence="7 15" id="KW-0812">Transmembrane</keyword>
<evidence type="ECO:0000256" key="3">
    <source>
        <dbReference type="ARBA" id="ARBA00012589"/>
    </source>
</evidence>
<feature type="transmembrane region" description="Helical" evidence="15">
    <location>
        <begin position="1245"/>
        <end position="1266"/>
    </location>
</feature>
<evidence type="ECO:0000256" key="13">
    <source>
        <dbReference type="ARBA" id="ARBA00047777"/>
    </source>
</evidence>
<dbReference type="Proteomes" id="UP001153076">
    <property type="component" value="Unassembled WGS sequence"/>
</dbReference>
<keyword evidence="18" id="KW-1185">Reference proteome</keyword>
<dbReference type="GO" id="GO:0008360">
    <property type="term" value="P:regulation of cell shape"/>
    <property type="evidence" value="ECO:0007669"/>
    <property type="project" value="UniProtKB-KW"/>
</dbReference>
<dbReference type="EMBL" id="JAKOGI010000002">
    <property type="protein sequence ID" value="KAJ8453104.1"/>
    <property type="molecule type" value="Genomic_DNA"/>
</dbReference>
<comment type="catalytic activity">
    <reaction evidence="13">
        <text>[(1-&gt;3)-beta-D-glucosyl](n) + UDP-alpha-D-glucose = [(1-&gt;3)-beta-D-glucosyl](n+1) + UDP + H(+)</text>
        <dbReference type="Rhea" id="RHEA:21476"/>
        <dbReference type="Rhea" id="RHEA-COMP:11146"/>
        <dbReference type="Rhea" id="RHEA-COMP:14303"/>
        <dbReference type="ChEBI" id="CHEBI:15378"/>
        <dbReference type="ChEBI" id="CHEBI:37671"/>
        <dbReference type="ChEBI" id="CHEBI:58223"/>
        <dbReference type="ChEBI" id="CHEBI:58885"/>
        <dbReference type="EC" id="2.4.1.34"/>
    </reaction>
</comment>
<feature type="transmembrane region" description="Helical" evidence="15">
    <location>
        <begin position="1222"/>
        <end position="1239"/>
    </location>
</feature>
<proteinExistence type="inferred from homology"/>
<organism evidence="17 18">
    <name type="scientific">Carnegiea gigantea</name>
    <dbReference type="NCBI Taxonomy" id="171969"/>
    <lineage>
        <taxon>Eukaryota</taxon>
        <taxon>Viridiplantae</taxon>
        <taxon>Streptophyta</taxon>
        <taxon>Embryophyta</taxon>
        <taxon>Tracheophyta</taxon>
        <taxon>Spermatophyta</taxon>
        <taxon>Magnoliopsida</taxon>
        <taxon>eudicotyledons</taxon>
        <taxon>Gunneridae</taxon>
        <taxon>Pentapetalae</taxon>
        <taxon>Caryophyllales</taxon>
        <taxon>Cactineae</taxon>
        <taxon>Cactaceae</taxon>
        <taxon>Cactoideae</taxon>
        <taxon>Echinocereeae</taxon>
        <taxon>Carnegiea</taxon>
    </lineage>
</organism>
<sequence length="1506" mass="171849">MSGSSQETEPSTLTRRPSRNTTMTTVTSEVFDHEVVPSSLVSIVPILRVASEIEALRPRRFYAFEKAHRLDPNSTGRGVRQFKTALLQRLERDNASSLARRVKKTDAREIESYYQQYYSQYIQALDQGDQVDRAQLGKAYQTAGVLFEVLCAVNKTEKVKAAVTGLWNTRGLAWPPAFEQHRQKTNDLDLFDWLRAMFGFQAHPLFAYRAPLNSFELLYIQRDNVRNQREHLIILLANIQIRLVPRPEPLNQLDDRAVDTLMSKLFKNYKTWCKYLGRKHSLRLPQGQQEIQQRKILYMGLYLLIWGEAANMAYELHGLLAGNVSVVTGENIKPSYGGDDESFLRKVITPLYRVIDKEAQKSKNGKAPYSAWCNYDDLNEYFWSAPILALASQFTQILGVLDVAINPPTQRRWKFMAVLRSVLKIVTSLAWAVALLLFYVHSFDVVPQEVRNAISYLGQLRGIPTLYLLAVALYMLPNIKPLVKPTKDIMSINKVQYQWHEFFPSAKHSYGAIASLWAPVILVYFMDTQIWYAIFSTIYGGFIGAFDRLGEIRTLLMLRSRFQSLPGAFNACLVPSEKKRRKGFSLSKSYAEANASKRCEAAKFSQLWNEIICSFREEDLIPIALDMAVQRRPKDSDSDLWKRISADEYMKCAVIECYESFKRLLDILVVGEIEKSDLSELSSGKVPGNQLFSSIAFPPKVTPQLEEQIRRLYLLLTVKESAIDVPTNLEARRRVAFFTNSLFMDMPRAPTVRKMLSFSVLTPYYSEETVYSRNDLEMENEDEILGGYKVLTAQMEEEKKSQRSIHAQIEAVADMKFTYVATCQNYGNQKRSGDRRATDILNLMVNNPSLRVAYVDEVEERDEGKVHKVYYSVLVKAVDNLDQEIYRIKLPGPAKIGEGKPENQNHAIIFTRGEALQAIDMNQDNYLEEALKMRNLLEEFNEDHGVRPPSILGVREHIFTGSVSSLAWFMSNQETSFVTIGQRVLARPLKVRFHYGHPDVFDRIFHITRGGMSKASRGIHLSEDIFAGFNSTLRRGNVTHHEYIQVGKGRDVGLNQISLFEAKVACGNGEQTLSRDVYRCVVMMQLVVLTAYAFLYGRLYLSLSGLEFSIIKFARAKGEAALKAVMASESVVQLGLLMALPMIMEIGLERGFRTALGEMIIMQLQLSAVFFTFSLGTKVHYYGRTILHGGAKYRATGRGFVVRHEKFAENYRMYSRSHFIKALELMVLLIVYQVFGSAAQGSVAYILLTGSFWFLVISWLFGPFIFNPSGFEWQKIVDDWDDWKKWITSHGGIGVPANKSWESWWDEEQEHLQHTGFMGRFWEIVLSLRFFIYQYGIVYHLHVANGDTGIMIYGLSWLVIVAVVIILKIVSMGRKKFSADFQLMFRLLKLLLFVGLIGALVIFFIFLHLTVGDIFASLLAFLPTGWALLLIAQACKPVVKGMGMWTSVRALARGYEYLMGIVIFAPIAVLAWFPFMSEFQTRLLFNQAFSRGLQIQRILTGGKKQK</sequence>
<feature type="domain" description="1,3-beta-glucan synthase component FKS1-like" evidence="16">
    <location>
        <begin position="293"/>
        <end position="395"/>
    </location>
</feature>
<keyword evidence="4" id="KW-1003">Cell membrane</keyword>
<keyword evidence="5" id="KW-0328">Glycosyltransferase</keyword>
<feature type="region of interest" description="Disordered" evidence="14">
    <location>
        <begin position="1"/>
        <end position="22"/>
    </location>
</feature>
<comment type="subcellular location">
    <subcellularLocation>
        <location evidence="1">Cell membrane</location>
        <topology evidence="1">Multi-pass membrane protein</topology>
    </subcellularLocation>
</comment>
<dbReference type="GO" id="GO:0071555">
    <property type="term" value="P:cell wall organization"/>
    <property type="evidence" value="ECO:0007669"/>
    <property type="project" value="UniProtKB-KW"/>
</dbReference>
<dbReference type="InterPro" id="IPR026899">
    <property type="entry name" value="FKS1-like_dom1"/>
</dbReference>
<keyword evidence="11" id="KW-0961">Cell wall biogenesis/degradation</keyword>
<dbReference type="Pfam" id="PF14288">
    <property type="entry name" value="FKS1_dom1"/>
    <property type="match status" value="1"/>
</dbReference>
<evidence type="ECO:0000256" key="10">
    <source>
        <dbReference type="ARBA" id="ARBA00023136"/>
    </source>
</evidence>
<keyword evidence="10 15" id="KW-0472">Membrane</keyword>
<feature type="transmembrane region" description="Helical" evidence="15">
    <location>
        <begin position="1121"/>
        <end position="1143"/>
    </location>
</feature>
<feature type="transmembrane region" description="Helical" evidence="15">
    <location>
        <begin position="1350"/>
        <end position="1370"/>
    </location>
</feature>
<feature type="transmembrane region" description="Helical" evidence="15">
    <location>
        <begin position="508"/>
        <end position="525"/>
    </location>
</feature>
<comment type="similarity">
    <text evidence="2">Belongs to the glycosyltransferase 48 family.</text>
</comment>
<evidence type="ECO:0000256" key="9">
    <source>
        <dbReference type="ARBA" id="ARBA00022989"/>
    </source>
</evidence>
<evidence type="ECO:0000256" key="4">
    <source>
        <dbReference type="ARBA" id="ARBA00022475"/>
    </source>
</evidence>
<dbReference type="GO" id="GO:0005886">
    <property type="term" value="C:plasma membrane"/>
    <property type="evidence" value="ECO:0007669"/>
    <property type="project" value="UniProtKB-SubCell"/>
</dbReference>
<dbReference type="Pfam" id="PF02364">
    <property type="entry name" value="Glucan_synthase"/>
    <property type="match status" value="2"/>
</dbReference>
<dbReference type="InterPro" id="IPR023175">
    <property type="entry name" value="Vta1/CALS_N_sf"/>
</dbReference>
<reference evidence="17" key="1">
    <citation type="submission" date="2022-04" db="EMBL/GenBank/DDBJ databases">
        <title>Carnegiea gigantea Genome sequencing and assembly v2.</title>
        <authorList>
            <person name="Copetti D."/>
            <person name="Sanderson M.J."/>
            <person name="Burquez A."/>
            <person name="Wojciechowski M.F."/>
        </authorList>
    </citation>
    <scope>NUCLEOTIDE SEQUENCE</scope>
    <source>
        <strain evidence="17">SGP5-SGP5p</strain>
        <tissue evidence="17">Aerial part</tissue>
    </source>
</reference>
<feature type="transmembrane region" description="Helical" evidence="15">
    <location>
        <begin position="1390"/>
        <end position="1408"/>
    </location>
</feature>
<comment type="caution">
    <text evidence="17">The sequence shown here is derived from an EMBL/GenBank/DDBJ whole genome shotgun (WGS) entry which is preliminary data.</text>
</comment>
<feature type="transmembrane region" description="Helical" evidence="15">
    <location>
        <begin position="531"/>
        <end position="550"/>
    </location>
</feature>
<evidence type="ECO:0000256" key="6">
    <source>
        <dbReference type="ARBA" id="ARBA00022679"/>
    </source>
</evidence>
<dbReference type="SMART" id="SM01205">
    <property type="entry name" value="FKS1_dom1"/>
    <property type="match status" value="1"/>
</dbReference>
<dbReference type="GO" id="GO:0003843">
    <property type="term" value="F:1,3-beta-D-glucan synthase activity"/>
    <property type="evidence" value="ECO:0007669"/>
    <property type="project" value="UniProtKB-EC"/>
</dbReference>
<dbReference type="InterPro" id="IPR058851">
    <property type="entry name" value="CALS1_helical"/>
</dbReference>
<protein>
    <recommendedName>
        <fullName evidence="12">1,3-beta-glucan synthase</fullName>
        <ecNumber evidence="3">2.4.1.34</ecNumber>
    </recommendedName>
    <alternativeName>
        <fullName evidence="12">1,3-beta-glucan synthase</fullName>
    </alternativeName>
</protein>
<evidence type="ECO:0000313" key="17">
    <source>
        <dbReference type="EMBL" id="KAJ8453104.1"/>
    </source>
</evidence>
<feature type="transmembrane region" description="Helical" evidence="15">
    <location>
        <begin position="1321"/>
        <end position="1338"/>
    </location>
</feature>
<evidence type="ECO:0000256" key="8">
    <source>
        <dbReference type="ARBA" id="ARBA00022960"/>
    </source>
</evidence>